<dbReference type="InterPro" id="IPR008271">
    <property type="entry name" value="Ser/Thr_kinase_AS"/>
</dbReference>
<keyword evidence="6" id="KW-0221">Differentiation</keyword>
<dbReference type="GO" id="GO:0005524">
    <property type="term" value="F:ATP binding"/>
    <property type="evidence" value="ECO:0007669"/>
    <property type="project" value="UniProtKB-KW"/>
</dbReference>
<keyword evidence="2" id="KW-0217">Developmental protein</keyword>
<keyword evidence="7" id="KW-0067">ATP-binding</keyword>
<evidence type="ECO:0000256" key="2">
    <source>
        <dbReference type="ARBA" id="ARBA00022473"/>
    </source>
</evidence>
<sequence>MSHIEMLERRGYRLLNILGSGSHAKVDEVVKVYMAEFTADNLCQRPVACKLVDMEKVPRNYVVKFLPNELEILRRIKHPHIIATYSIIQWNKRYVCTFMQLAEKGDLLDFILENGAVGENQMRVWFRQITLAVQYMHTLEIVHRDLKCENILITAKCNVKVSDFGFARSILDDHGSEILSETFCGSLCYIAPEVLKGLPYNPKISDIWGLGVILFVALNCAMPFKKFSQIMKMYEAQMSYDWTFRKKISDELSSQVKSLVKKLLEPDVTKRLDVQQILNSEWMAMNPKCLILSKREKSALEKAEEEITKIKKKSSNSYRLPKDSTKPLKKETQVNEEKQKHLERTENTENNNLKKSTYIKEGNENGESKNEEGTEPTLPKDVRSIELLNRYPSRLEESEIISPEINTKDLCRTYSDNLKPIETLLTTLHAEEILQDNKIQSQRNTVDTESDETINCFL</sequence>
<organism evidence="13">
    <name type="scientific">Timema genevievae</name>
    <name type="common">Walking stick</name>
    <dbReference type="NCBI Taxonomy" id="629358"/>
    <lineage>
        <taxon>Eukaryota</taxon>
        <taxon>Metazoa</taxon>
        <taxon>Ecdysozoa</taxon>
        <taxon>Arthropoda</taxon>
        <taxon>Hexapoda</taxon>
        <taxon>Insecta</taxon>
        <taxon>Pterygota</taxon>
        <taxon>Neoptera</taxon>
        <taxon>Polyneoptera</taxon>
        <taxon>Phasmatodea</taxon>
        <taxon>Timematodea</taxon>
        <taxon>Timematoidea</taxon>
        <taxon>Timematidae</taxon>
        <taxon>Timema</taxon>
    </lineage>
</organism>
<evidence type="ECO:0000256" key="3">
    <source>
        <dbReference type="ARBA" id="ARBA00022553"/>
    </source>
</evidence>
<accession>A0A7R9JN01</accession>
<keyword evidence="3" id="KW-0597">Phosphoprotein</keyword>
<evidence type="ECO:0000256" key="1">
    <source>
        <dbReference type="ARBA" id="ARBA00001946"/>
    </source>
</evidence>
<proteinExistence type="predicted"/>
<dbReference type="Pfam" id="PF00069">
    <property type="entry name" value="Pkinase"/>
    <property type="match status" value="1"/>
</dbReference>
<evidence type="ECO:0000256" key="7">
    <source>
        <dbReference type="ARBA" id="ARBA00022840"/>
    </source>
</evidence>
<keyword evidence="5" id="KW-0547">Nucleotide-binding</keyword>
<comment type="cofactor">
    <cofactor evidence="1">
        <name>Mg(2+)</name>
        <dbReference type="ChEBI" id="CHEBI:18420"/>
    </cofactor>
</comment>
<name>A0A7R9JN01_TIMGE</name>
<dbReference type="SMART" id="SM00220">
    <property type="entry name" value="S_TKc"/>
    <property type="match status" value="1"/>
</dbReference>
<evidence type="ECO:0000256" key="11">
    <source>
        <dbReference type="SAM" id="MobiDB-lite"/>
    </source>
</evidence>
<evidence type="ECO:0000256" key="8">
    <source>
        <dbReference type="ARBA" id="ARBA00022842"/>
    </source>
</evidence>
<feature type="compositionally biased region" description="Basic and acidic residues" evidence="11">
    <location>
        <begin position="320"/>
        <end position="347"/>
    </location>
</feature>
<evidence type="ECO:0000313" key="13">
    <source>
        <dbReference type="EMBL" id="CAD7585835.1"/>
    </source>
</evidence>
<dbReference type="PANTHER" id="PTHR24346:SF102">
    <property type="entry name" value="TESTIS-SPECIFIC SERINE_THREONINE-PROTEIN KINASE 1"/>
    <property type="match status" value="1"/>
</dbReference>
<dbReference type="GO" id="GO:0035556">
    <property type="term" value="P:intracellular signal transduction"/>
    <property type="evidence" value="ECO:0007669"/>
    <property type="project" value="TreeGrafter"/>
</dbReference>
<keyword evidence="9" id="KW-0832">Ubl conjugation</keyword>
<evidence type="ECO:0000259" key="12">
    <source>
        <dbReference type="PROSITE" id="PS50011"/>
    </source>
</evidence>
<dbReference type="FunFam" id="1.10.510.10:FF:000571">
    <property type="entry name" value="Maternal embryonic leucine zipper kinase"/>
    <property type="match status" value="1"/>
</dbReference>
<dbReference type="AlphaFoldDB" id="A0A7R9JN01"/>
<evidence type="ECO:0000256" key="10">
    <source>
        <dbReference type="ARBA" id="ARBA00022871"/>
    </source>
</evidence>
<dbReference type="EMBL" id="OE839148">
    <property type="protein sequence ID" value="CAD7585835.1"/>
    <property type="molecule type" value="Genomic_DNA"/>
</dbReference>
<keyword evidence="4" id="KW-0479">Metal-binding</keyword>
<dbReference type="PANTHER" id="PTHR24346">
    <property type="entry name" value="MAP/MICROTUBULE AFFINITY-REGULATING KINASE"/>
    <property type="match status" value="1"/>
</dbReference>
<keyword evidence="10" id="KW-0744">Spermatogenesis</keyword>
<dbReference type="Gene3D" id="1.10.510.10">
    <property type="entry name" value="Transferase(Phosphotransferase) domain 1"/>
    <property type="match status" value="1"/>
</dbReference>
<dbReference type="GO" id="GO:0030154">
    <property type="term" value="P:cell differentiation"/>
    <property type="evidence" value="ECO:0007669"/>
    <property type="project" value="UniProtKB-KW"/>
</dbReference>
<feature type="region of interest" description="Disordered" evidence="11">
    <location>
        <begin position="311"/>
        <end position="377"/>
    </location>
</feature>
<dbReference type="GO" id="GO:0005737">
    <property type="term" value="C:cytoplasm"/>
    <property type="evidence" value="ECO:0007669"/>
    <property type="project" value="TreeGrafter"/>
</dbReference>
<reference evidence="13" key="1">
    <citation type="submission" date="2020-11" db="EMBL/GenBank/DDBJ databases">
        <authorList>
            <person name="Tran Van P."/>
        </authorList>
    </citation>
    <scope>NUCLEOTIDE SEQUENCE</scope>
</reference>
<dbReference type="PROSITE" id="PS50011">
    <property type="entry name" value="PROTEIN_KINASE_DOM"/>
    <property type="match status" value="1"/>
</dbReference>
<protein>
    <recommendedName>
        <fullName evidence="12">Protein kinase domain-containing protein</fullName>
    </recommendedName>
</protein>
<feature type="domain" description="Protein kinase" evidence="12">
    <location>
        <begin position="12"/>
        <end position="283"/>
    </location>
</feature>
<dbReference type="GO" id="GO:0000287">
    <property type="term" value="F:magnesium ion binding"/>
    <property type="evidence" value="ECO:0007669"/>
    <property type="project" value="UniProtKB-ARBA"/>
</dbReference>
<dbReference type="GO" id="GO:0050321">
    <property type="term" value="F:tau-protein kinase activity"/>
    <property type="evidence" value="ECO:0007669"/>
    <property type="project" value="TreeGrafter"/>
</dbReference>
<dbReference type="PROSITE" id="PS00108">
    <property type="entry name" value="PROTEIN_KINASE_ST"/>
    <property type="match status" value="1"/>
</dbReference>
<dbReference type="GO" id="GO:0000226">
    <property type="term" value="P:microtubule cytoskeleton organization"/>
    <property type="evidence" value="ECO:0007669"/>
    <property type="project" value="TreeGrafter"/>
</dbReference>
<evidence type="ECO:0000256" key="5">
    <source>
        <dbReference type="ARBA" id="ARBA00022741"/>
    </source>
</evidence>
<dbReference type="InterPro" id="IPR000719">
    <property type="entry name" value="Prot_kinase_dom"/>
</dbReference>
<dbReference type="SUPFAM" id="SSF56112">
    <property type="entry name" value="Protein kinase-like (PK-like)"/>
    <property type="match status" value="1"/>
</dbReference>
<gene>
    <name evidence="13" type="ORF">TGEB3V08_LOCUS299</name>
</gene>
<evidence type="ECO:0000256" key="9">
    <source>
        <dbReference type="ARBA" id="ARBA00022843"/>
    </source>
</evidence>
<dbReference type="InterPro" id="IPR011009">
    <property type="entry name" value="Kinase-like_dom_sf"/>
</dbReference>
<evidence type="ECO:0000256" key="4">
    <source>
        <dbReference type="ARBA" id="ARBA00022723"/>
    </source>
</evidence>
<evidence type="ECO:0000256" key="6">
    <source>
        <dbReference type="ARBA" id="ARBA00022782"/>
    </source>
</evidence>
<feature type="compositionally biased region" description="Basic and acidic residues" evidence="11">
    <location>
        <begin position="361"/>
        <end position="377"/>
    </location>
</feature>
<dbReference type="GO" id="GO:0007283">
    <property type="term" value="P:spermatogenesis"/>
    <property type="evidence" value="ECO:0007669"/>
    <property type="project" value="UniProtKB-KW"/>
</dbReference>
<keyword evidence="8" id="KW-0460">Magnesium</keyword>